<reference evidence="2 3" key="1">
    <citation type="submission" date="2019-06" db="EMBL/GenBank/DDBJ databases">
        <title>Genome Sequence of the Brown Rot Fungal Pathogen Monilinia laxa.</title>
        <authorList>
            <person name="De Miccolis Angelini R.M."/>
            <person name="Landi L."/>
            <person name="Abate D."/>
            <person name="Pollastro S."/>
            <person name="Romanazzi G."/>
            <person name="Faretra F."/>
        </authorList>
    </citation>
    <scope>NUCLEOTIDE SEQUENCE [LARGE SCALE GENOMIC DNA]</scope>
    <source>
        <strain evidence="2 3">Mlax316</strain>
    </source>
</reference>
<evidence type="ECO:0000259" key="1">
    <source>
        <dbReference type="Pfam" id="PF20150"/>
    </source>
</evidence>
<organism evidence="2 3">
    <name type="scientific">Monilinia laxa</name>
    <name type="common">Brown rot fungus</name>
    <name type="synonym">Sclerotinia laxa</name>
    <dbReference type="NCBI Taxonomy" id="61186"/>
    <lineage>
        <taxon>Eukaryota</taxon>
        <taxon>Fungi</taxon>
        <taxon>Dikarya</taxon>
        <taxon>Ascomycota</taxon>
        <taxon>Pezizomycotina</taxon>
        <taxon>Leotiomycetes</taxon>
        <taxon>Helotiales</taxon>
        <taxon>Sclerotiniaceae</taxon>
        <taxon>Monilinia</taxon>
    </lineage>
</organism>
<evidence type="ECO:0000313" key="2">
    <source>
        <dbReference type="EMBL" id="KAB8305173.1"/>
    </source>
</evidence>
<dbReference type="PANTHER" id="PTHR35910:SF6">
    <property type="entry name" value="2EXR DOMAIN-CONTAINING PROTEIN"/>
    <property type="match status" value="1"/>
</dbReference>
<keyword evidence="3" id="KW-1185">Reference proteome</keyword>
<comment type="caution">
    <text evidence="2">The sequence shown here is derived from an EMBL/GenBank/DDBJ whole genome shotgun (WGS) entry which is preliminary data.</text>
</comment>
<dbReference type="PANTHER" id="PTHR35910">
    <property type="entry name" value="2EXR DOMAIN-CONTAINING PROTEIN"/>
    <property type="match status" value="1"/>
</dbReference>
<dbReference type="AlphaFoldDB" id="A0A5N6KMY2"/>
<sequence>MLVYSRTQIPIHSSQTKTTKAPSDIMNLLGTMSYTPDLCPVGTGIGRYGNSADSDTHVIYCIHCDTECTLPSVCCPACLLWHGLDKPVRKRAPEYYPTDIKSDTRSFHIFSQLTEQLRYLIWKEALPGPRIVHLRRRLLKLPDGKQSFGYESPSTIPMAYACREAYMVVLGEYTQVFDGGVGSIPQTWFNFDIDTLYLDCGPVTKHLQVEMNCVSWTSDFQKVKRLAIFSYPEETYGYPHHIREFSMRSFSFADWLYHMLSHSSITNVIFINRCHPVTIYDDLELIDLQNIATSLSIYESPYDPIAERTLQRRQESFRNRYRSHNVKLGPSLANIRTLDIMRQQEAASNGGVVPYEIPIIECKTMTTKTMAKKLDDAEANYQLKKIDYEKKQRKRKEMLNGTFFPIETGNLKLSDLICRTR</sequence>
<proteinExistence type="predicted"/>
<dbReference type="Proteomes" id="UP000326757">
    <property type="component" value="Unassembled WGS sequence"/>
</dbReference>
<dbReference type="Pfam" id="PF20150">
    <property type="entry name" value="2EXR"/>
    <property type="match status" value="1"/>
</dbReference>
<evidence type="ECO:0000313" key="3">
    <source>
        <dbReference type="Proteomes" id="UP000326757"/>
    </source>
</evidence>
<accession>A0A5N6KMY2</accession>
<name>A0A5N6KMY2_MONLA</name>
<dbReference type="InterPro" id="IPR045518">
    <property type="entry name" value="2EXR"/>
</dbReference>
<protein>
    <recommendedName>
        <fullName evidence="1">2EXR domain-containing protein</fullName>
    </recommendedName>
</protein>
<feature type="domain" description="2EXR" evidence="1">
    <location>
        <begin position="107"/>
        <end position="196"/>
    </location>
</feature>
<dbReference type="OrthoDB" id="3546830at2759"/>
<gene>
    <name evidence="2" type="ORF">EYC80_004463</name>
</gene>
<dbReference type="EMBL" id="VIGI01000001">
    <property type="protein sequence ID" value="KAB8305173.1"/>
    <property type="molecule type" value="Genomic_DNA"/>
</dbReference>